<comment type="caution">
    <text evidence="1">The sequence shown here is derived from an EMBL/GenBank/DDBJ whole genome shotgun (WGS) entry which is preliminary data.</text>
</comment>
<keyword evidence="2" id="KW-1185">Reference proteome</keyword>
<reference evidence="2" key="1">
    <citation type="journal article" date="2019" name="Int. J. Syst. Evol. Microbiol.">
        <title>The Global Catalogue of Microorganisms (GCM) 10K type strain sequencing project: providing services to taxonomists for standard genome sequencing and annotation.</title>
        <authorList>
            <consortium name="The Broad Institute Genomics Platform"/>
            <consortium name="The Broad Institute Genome Sequencing Center for Infectious Disease"/>
            <person name="Wu L."/>
            <person name="Ma J."/>
        </authorList>
    </citation>
    <scope>NUCLEOTIDE SEQUENCE [LARGE SCALE GENOMIC DNA]</scope>
    <source>
        <strain evidence="2">PCU 347</strain>
    </source>
</reference>
<proteinExistence type="predicted"/>
<dbReference type="Proteomes" id="UP001595824">
    <property type="component" value="Unassembled WGS sequence"/>
</dbReference>
<dbReference type="RefSeq" id="WP_018567190.1">
    <property type="nucleotide sequence ID" value="NZ_JBHSDP010000024.1"/>
</dbReference>
<protein>
    <submittedName>
        <fullName evidence="1">Uncharacterized protein</fullName>
    </submittedName>
</protein>
<gene>
    <name evidence="1" type="ORF">ACFPC0_23225</name>
</gene>
<organism evidence="1 2">
    <name type="scientific">Streptomyces andamanensis</name>
    <dbReference type="NCBI Taxonomy" id="1565035"/>
    <lineage>
        <taxon>Bacteria</taxon>
        <taxon>Bacillati</taxon>
        <taxon>Actinomycetota</taxon>
        <taxon>Actinomycetes</taxon>
        <taxon>Kitasatosporales</taxon>
        <taxon>Streptomycetaceae</taxon>
        <taxon>Streptomyces</taxon>
    </lineage>
</organism>
<sequence>MQLHLKHPLEPASAPRHAAAIVATAADISGAELDYTPESLDVVEGIVDGFRAEGATGEEMAESLVAFGCYIGEMLTRRAGGVWRHGPGPSATASPLVVELPGARQCCPIDWVFHRLECGDHVSIRGLYADADPGAAHLGDVARC</sequence>
<name>A0ABV8TIW2_9ACTN</name>
<evidence type="ECO:0000313" key="2">
    <source>
        <dbReference type="Proteomes" id="UP001595824"/>
    </source>
</evidence>
<dbReference type="EMBL" id="JBHSDP010000024">
    <property type="protein sequence ID" value="MFC4330643.1"/>
    <property type="molecule type" value="Genomic_DNA"/>
</dbReference>
<accession>A0ABV8TIW2</accession>
<evidence type="ECO:0000313" key="1">
    <source>
        <dbReference type="EMBL" id="MFC4330643.1"/>
    </source>
</evidence>